<dbReference type="EMBL" id="ML005726">
    <property type="protein sequence ID" value="RKP17671.1"/>
    <property type="molecule type" value="Genomic_DNA"/>
</dbReference>
<evidence type="ECO:0008006" key="4">
    <source>
        <dbReference type="Google" id="ProtNLM"/>
    </source>
</evidence>
<dbReference type="AlphaFoldDB" id="A0A4P9YGA8"/>
<protein>
    <recommendedName>
        <fullName evidence="4">Phytanoyl-CoA dioxygenase</fullName>
    </recommendedName>
</protein>
<name>A0A4P9YGA8_ROZAC</name>
<sequence length="211" mass="24274">RDPGPFFNEKKYLQRSSRAQKEERVFNSEEDAFLLSSSRKFRQSFKSTRQQAHLILNEKENEFNNIIHFYIDPQYRASEFVALLSLPGCPSQAVHRDYFDYKKSLMDHYGENYPIGAILALDDNTKLNVFKGSPNEISAIKKSNMKNIDIAKGSIIFFSGFFPHSGSSYDNENMRVHFLCSHLDHNVDTVATSIVDFVDDESSDTDYETIS</sequence>
<dbReference type="Gene3D" id="2.60.120.620">
    <property type="entry name" value="q2cbj1_9rhob like domain"/>
    <property type="match status" value="1"/>
</dbReference>
<feature type="non-terminal residue" evidence="2">
    <location>
        <position position="1"/>
    </location>
</feature>
<evidence type="ECO:0000313" key="2">
    <source>
        <dbReference type="EMBL" id="RKP17671.1"/>
    </source>
</evidence>
<gene>
    <name evidence="2" type="ORF">ROZALSC1DRAFT_23978</name>
</gene>
<feature type="compositionally biased region" description="Basic and acidic residues" evidence="1">
    <location>
        <begin position="1"/>
        <end position="12"/>
    </location>
</feature>
<evidence type="ECO:0000313" key="3">
    <source>
        <dbReference type="Proteomes" id="UP000281549"/>
    </source>
</evidence>
<dbReference type="SUPFAM" id="SSF51197">
    <property type="entry name" value="Clavaminate synthase-like"/>
    <property type="match status" value="1"/>
</dbReference>
<reference evidence="3" key="1">
    <citation type="journal article" date="2018" name="Nat. Microbiol.">
        <title>Leveraging single-cell genomics to expand the fungal tree of life.</title>
        <authorList>
            <person name="Ahrendt S.R."/>
            <person name="Quandt C.A."/>
            <person name="Ciobanu D."/>
            <person name="Clum A."/>
            <person name="Salamov A."/>
            <person name="Andreopoulos B."/>
            <person name="Cheng J.F."/>
            <person name="Woyke T."/>
            <person name="Pelin A."/>
            <person name="Henrissat B."/>
            <person name="Reynolds N.K."/>
            <person name="Benny G.L."/>
            <person name="Smith M.E."/>
            <person name="James T.Y."/>
            <person name="Grigoriev I.V."/>
        </authorList>
    </citation>
    <scope>NUCLEOTIDE SEQUENCE [LARGE SCALE GENOMIC DNA]</scope>
    <source>
        <strain evidence="3">CSF55</strain>
    </source>
</reference>
<feature type="region of interest" description="Disordered" evidence="1">
    <location>
        <begin position="1"/>
        <end position="20"/>
    </location>
</feature>
<proteinExistence type="predicted"/>
<accession>A0A4P9YGA8</accession>
<evidence type="ECO:0000256" key="1">
    <source>
        <dbReference type="SAM" id="MobiDB-lite"/>
    </source>
</evidence>
<organism evidence="2 3">
    <name type="scientific">Rozella allomycis (strain CSF55)</name>
    <dbReference type="NCBI Taxonomy" id="988480"/>
    <lineage>
        <taxon>Eukaryota</taxon>
        <taxon>Fungi</taxon>
        <taxon>Fungi incertae sedis</taxon>
        <taxon>Cryptomycota</taxon>
        <taxon>Cryptomycota incertae sedis</taxon>
        <taxon>Rozella</taxon>
    </lineage>
</organism>
<dbReference type="Proteomes" id="UP000281549">
    <property type="component" value="Unassembled WGS sequence"/>
</dbReference>